<comment type="caution">
    <text evidence="1">The sequence shown here is derived from an EMBL/GenBank/DDBJ whole genome shotgun (WGS) entry which is preliminary data.</text>
</comment>
<dbReference type="Proteomes" id="UP001515480">
    <property type="component" value="Unassembled WGS sequence"/>
</dbReference>
<accession>A0AB34JPN9</accession>
<protein>
    <submittedName>
        <fullName evidence="1">Uncharacterized protein</fullName>
    </submittedName>
</protein>
<dbReference type="EMBL" id="JBGBPQ010000006">
    <property type="protein sequence ID" value="KAL1522564.1"/>
    <property type="molecule type" value="Genomic_DNA"/>
</dbReference>
<sequence length="417" mass="44012">MGSAAVPSAGEFVLAAPLAKGGCAHTDPWAAARTIREVVELEFVLGAPSFSFDAGCDESDDEWARLTMASGRSSTARPSTAAAPWGVCRDWMSVQNGTLSASKEDVSTVRLWRHVLRHRRLPKDRSSKKASLGVATVVTRASSSVEATLRPGVMLYHSSPLTRGDRYASSCRAHWSGQLPDSLLPDADLYGGERPSRGGGVSSCTLLWQSDGAASAGARSLESDGWGGSPPPAGRGGVLFVVDAQPLTPRLWEERPSKVVRVLGNDATRQVRAPLPAQAVPAGGAWPIAHFSPHPAAADFNTPAAESWVLLDVRSKESFSRFVAKAQATSAQLFVLDPSLTRYRARLWEEAGLTQAHGPLTTCLSSKSNALLVASLMCSKVIVSGAQSCTALNQDTSDPDCLLLRALTGAGIVCPQS</sequence>
<name>A0AB34JPN9_PRYPA</name>
<organism evidence="1 2">
    <name type="scientific">Prymnesium parvum</name>
    <name type="common">Toxic golden alga</name>
    <dbReference type="NCBI Taxonomy" id="97485"/>
    <lineage>
        <taxon>Eukaryota</taxon>
        <taxon>Haptista</taxon>
        <taxon>Haptophyta</taxon>
        <taxon>Prymnesiophyceae</taxon>
        <taxon>Prymnesiales</taxon>
        <taxon>Prymnesiaceae</taxon>
        <taxon>Prymnesium</taxon>
    </lineage>
</organism>
<proteinExistence type="predicted"/>
<dbReference type="AlphaFoldDB" id="A0AB34JPN9"/>
<keyword evidence="2" id="KW-1185">Reference proteome</keyword>
<reference evidence="1 2" key="1">
    <citation type="journal article" date="2024" name="Science">
        <title>Giant polyketide synthase enzymes in the biosynthesis of giant marine polyether toxins.</title>
        <authorList>
            <person name="Fallon T.R."/>
            <person name="Shende V.V."/>
            <person name="Wierzbicki I.H."/>
            <person name="Pendleton A.L."/>
            <person name="Watervoot N.F."/>
            <person name="Auber R.P."/>
            <person name="Gonzalez D.J."/>
            <person name="Wisecaver J.H."/>
            <person name="Moore B.S."/>
        </authorList>
    </citation>
    <scope>NUCLEOTIDE SEQUENCE [LARGE SCALE GENOMIC DNA]</scope>
    <source>
        <strain evidence="1 2">12B1</strain>
    </source>
</reference>
<evidence type="ECO:0000313" key="1">
    <source>
        <dbReference type="EMBL" id="KAL1522564.1"/>
    </source>
</evidence>
<gene>
    <name evidence="1" type="ORF">AB1Y20_017549</name>
</gene>
<evidence type="ECO:0000313" key="2">
    <source>
        <dbReference type="Proteomes" id="UP001515480"/>
    </source>
</evidence>